<comment type="caution">
    <text evidence="2">The sequence shown here is derived from an EMBL/GenBank/DDBJ whole genome shotgun (WGS) entry which is preliminary data.</text>
</comment>
<evidence type="ECO:0000313" key="2">
    <source>
        <dbReference type="EMBL" id="TPQ20183.1"/>
    </source>
</evidence>
<keyword evidence="3" id="KW-1185">Reference proteome</keyword>
<evidence type="ECO:0000256" key="1">
    <source>
        <dbReference type="SAM" id="MobiDB-lite"/>
    </source>
</evidence>
<sequence length="63" mass="7054">MPLRSAVRRRPSLPRSAHVGPPDRHQQRRLARLRIYTDRPSGPQSASGQVEGRTRRTPGSAQS</sequence>
<name>A0A505D6R1_9ACTN</name>
<reference evidence="2 3" key="1">
    <citation type="submission" date="2019-06" db="EMBL/GenBank/DDBJ databases">
        <title>Streptomyces sporangiiformans sp. nov., a novel actinomycete isolated from soil in Mount Song.</title>
        <authorList>
            <person name="Han L."/>
        </authorList>
    </citation>
    <scope>NUCLEOTIDE SEQUENCE [LARGE SCALE GENOMIC DNA]</scope>
    <source>
        <strain evidence="2 3">NEAU-SSA 1</strain>
    </source>
</reference>
<dbReference type="EMBL" id="VCHX02000145">
    <property type="protein sequence ID" value="TPQ20183.1"/>
    <property type="molecule type" value="Genomic_DNA"/>
</dbReference>
<proteinExistence type="predicted"/>
<feature type="region of interest" description="Disordered" evidence="1">
    <location>
        <begin position="1"/>
        <end position="63"/>
    </location>
</feature>
<evidence type="ECO:0000313" key="3">
    <source>
        <dbReference type="Proteomes" id="UP000317378"/>
    </source>
</evidence>
<protein>
    <submittedName>
        <fullName evidence="2">Uncharacterized protein</fullName>
    </submittedName>
</protein>
<feature type="compositionally biased region" description="Basic residues" evidence="1">
    <location>
        <begin position="1"/>
        <end position="12"/>
    </location>
</feature>
<dbReference type="Proteomes" id="UP000317378">
    <property type="component" value="Unassembled WGS sequence"/>
</dbReference>
<accession>A0A505D6R1</accession>
<dbReference type="OrthoDB" id="4285878at2"/>
<dbReference type="AlphaFoldDB" id="A0A505D6R1"/>
<gene>
    <name evidence="2" type="ORF">FGD71_022075</name>
</gene>
<organism evidence="2 3">
    <name type="scientific">Streptomyces sporangiiformans</name>
    <dbReference type="NCBI Taxonomy" id="2315329"/>
    <lineage>
        <taxon>Bacteria</taxon>
        <taxon>Bacillati</taxon>
        <taxon>Actinomycetota</taxon>
        <taxon>Actinomycetes</taxon>
        <taxon>Kitasatosporales</taxon>
        <taxon>Streptomycetaceae</taxon>
        <taxon>Streptomyces</taxon>
    </lineage>
</organism>